<reference evidence="3 4" key="1">
    <citation type="submission" date="2021-01" db="EMBL/GenBank/DDBJ databases">
        <title>011410 draft genome.</title>
        <authorList>
            <person name="Lang L."/>
        </authorList>
    </citation>
    <scope>NUCLEOTIDE SEQUENCE [LARGE SCALE GENOMIC DNA]</scope>
    <source>
        <strain evidence="3 4">KCTC 42845</strain>
    </source>
</reference>
<feature type="chain" id="PRO_5045087532" description="PRC-barrel domain-containing protein" evidence="2">
    <location>
        <begin position="27"/>
        <end position="457"/>
    </location>
</feature>
<keyword evidence="4" id="KW-1185">Reference proteome</keyword>
<dbReference type="SUPFAM" id="SSF50346">
    <property type="entry name" value="PRC-barrel domain"/>
    <property type="match status" value="1"/>
</dbReference>
<evidence type="ECO:0000313" key="4">
    <source>
        <dbReference type="Proteomes" id="UP000644749"/>
    </source>
</evidence>
<dbReference type="RefSeq" id="WP_191308621.1">
    <property type="nucleotide sequence ID" value="NZ_BNCL01000003.1"/>
</dbReference>
<dbReference type="EMBL" id="JAESHT010000003">
    <property type="protein sequence ID" value="MBL3672918.1"/>
    <property type="molecule type" value="Genomic_DNA"/>
</dbReference>
<feature type="signal peptide" evidence="2">
    <location>
        <begin position="1"/>
        <end position="26"/>
    </location>
</feature>
<sequence length="457" mass="47599">MNNPANLKALLAGSVLTAAFTVPSSAQTLNVDIAELEGKSEECRSLGQFIADQNGSIAGAEPTRVADAVNNDVAQECADIQALLTTEAGAAQDSATAEAEAEATTESVVTSEEATIVGEAVVRVPEPNVDVRVPRPEVTVRQAPPQVSVQDGAAQIEVEQAQPEIAVEIPTINVRVTMPAPSIYVLQGDPQVSVTEADPQVEVVQGEPEIIVTQPDPQLDIGLGVAQGEQAPTDQAQDTAEGDGAQQVSGNVDLEQQQPIVSFVAPAEEPQVDITRAEPEVSFSGATQPNVTITMTEEPTVDVQMTGEPRVTIETPEEREQRRAGQQAAAADAPPADAPVGMADPAAGSADAGAPANAGQMTVGDVMLMTVVTADGQDLGNPEGVIDMEGRQYLLLSSGGFMGLGDKVVPVPLTVVSMNGEQLVLGTVTEADIQRARDFQYDQNQAMQEDQPVAMTN</sequence>
<feature type="region of interest" description="Disordered" evidence="1">
    <location>
        <begin position="276"/>
        <end position="355"/>
    </location>
</feature>
<evidence type="ECO:0000256" key="1">
    <source>
        <dbReference type="SAM" id="MobiDB-lite"/>
    </source>
</evidence>
<feature type="compositionally biased region" description="Polar residues" evidence="1">
    <location>
        <begin position="284"/>
        <end position="297"/>
    </location>
</feature>
<dbReference type="Gene3D" id="2.30.30.240">
    <property type="entry name" value="PRC-barrel domain"/>
    <property type="match status" value="1"/>
</dbReference>
<comment type="caution">
    <text evidence="3">The sequence shown here is derived from an EMBL/GenBank/DDBJ whole genome shotgun (WGS) entry which is preliminary data.</text>
</comment>
<evidence type="ECO:0008006" key="5">
    <source>
        <dbReference type="Google" id="ProtNLM"/>
    </source>
</evidence>
<dbReference type="Proteomes" id="UP000644749">
    <property type="component" value="Unassembled WGS sequence"/>
</dbReference>
<evidence type="ECO:0000256" key="2">
    <source>
        <dbReference type="SAM" id="SignalP"/>
    </source>
</evidence>
<name>A0ABS1S2G3_9RHOB</name>
<organism evidence="3 4">
    <name type="scientific">Paracoccus aerius</name>
    <dbReference type="NCBI Taxonomy" id="1915382"/>
    <lineage>
        <taxon>Bacteria</taxon>
        <taxon>Pseudomonadati</taxon>
        <taxon>Pseudomonadota</taxon>
        <taxon>Alphaproteobacteria</taxon>
        <taxon>Rhodobacterales</taxon>
        <taxon>Paracoccaceae</taxon>
        <taxon>Paracoccus</taxon>
    </lineage>
</organism>
<proteinExistence type="predicted"/>
<gene>
    <name evidence="3" type="ORF">JL111_05395</name>
</gene>
<accession>A0ABS1S2G3</accession>
<protein>
    <recommendedName>
        <fullName evidence="5">PRC-barrel domain-containing protein</fullName>
    </recommendedName>
</protein>
<evidence type="ECO:0000313" key="3">
    <source>
        <dbReference type="EMBL" id="MBL3672918.1"/>
    </source>
</evidence>
<keyword evidence="2" id="KW-0732">Signal</keyword>
<feature type="compositionally biased region" description="Low complexity" evidence="1">
    <location>
        <begin position="324"/>
        <end position="355"/>
    </location>
</feature>
<dbReference type="InterPro" id="IPR011033">
    <property type="entry name" value="PRC_barrel-like_sf"/>
</dbReference>